<proteinExistence type="predicted"/>
<dbReference type="OrthoDB" id="420169at2759"/>
<dbReference type="Proteomes" id="UP000838756">
    <property type="component" value="Unassembled WGS sequence"/>
</dbReference>
<dbReference type="PROSITE" id="PS50158">
    <property type="entry name" value="ZF_CCHC"/>
    <property type="match status" value="1"/>
</dbReference>
<sequence length="335" mass="37881">PNADCLPALSPPRLRPVTATVAEQRRSVVEGRESAMPSSPGRPVSAMTDRDASGTDRIIEAIRSINTTVRSNQSYYISNFDPSIHDIDIWCEEVDRAKSTNYWNDNECLSRIGNCLKGDARTWLNEWVTNDRSWSNFKKEFKPLCPRTPDIANILYEVMSSNSDKYPTYADYSRRSLLKLRIVRGLSDELISAIVIRGITDPQIRASATNAKLMPNEIVEFFSIYVKSNTSSFNRKSGDSISYDRLSKSNYDAKIRKRRFEEGICFSCGQRGHTQSRCSKKSKAISVKSNNEENNKNSAQSLNKSEPCAFCRKPGHKIETCFAKLKSDSRNTNNI</sequence>
<comment type="caution">
    <text evidence="4">The sequence shown here is derived from an EMBL/GenBank/DDBJ whole genome shotgun (WGS) entry which is preliminary data.</text>
</comment>
<evidence type="ECO:0000256" key="2">
    <source>
        <dbReference type="SAM" id="MobiDB-lite"/>
    </source>
</evidence>
<evidence type="ECO:0000256" key="1">
    <source>
        <dbReference type="PROSITE-ProRule" id="PRU00047"/>
    </source>
</evidence>
<accession>A0A8S4QNE8</accession>
<keyword evidence="5" id="KW-1185">Reference proteome</keyword>
<evidence type="ECO:0000313" key="5">
    <source>
        <dbReference type="Proteomes" id="UP000838756"/>
    </source>
</evidence>
<dbReference type="GO" id="GO:0003676">
    <property type="term" value="F:nucleic acid binding"/>
    <property type="evidence" value="ECO:0007669"/>
    <property type="project" value="InterPro"/>
</dbReference>
<dbReference type="AlphaFoldDB" id="A0A8S4QNE8"/>
<protein>
    <submittedName>
        <fullName evidence="4">Jg8100 protein</fullName>
    </submittedName>
</protein>
<keyword evidence="1" id="KW-0862">Zinc</keyword>
<dbReference type="InterPro" id="IPR001878">
    <property type="entry name" value="Znf_CCHC"/>
</dbReference>
<dbReference type="EMBL" id="CAKXAJ010017317">
    <property type="protein sequence ID" value="CAH2216889.1"/>
    <property type="molecule type" value="Genomic_DNA"/>
</dbReference>
<gene>
    <name evidence="4" type="primary">jg8100</name>
    <name evidence="4" type="ORF">PAEG_LOCUS4839</name>
</gene>
<dbReference type="SMART" id="SM00343">
    <property type="entry name" value="ZnF_C2HC"/>
    <property type="match status" value="2"/>
</dbReference>
<dbReference type="InterPro" id="IPR036875">
    <property type="entry name" value="Znf_CCHC_sf"/>
</dbReference>
<dbReference type="Gene3D" id="4.10.60.10">
    <property type="entry name" value="Zinc finger, CCHC-type"/>
    <property type="match status" value="1"/>
</dbReference>
<keyword evidence="1" id="KW-0479">Metal-binding</keyword>
<organism evidence="4 5">
    <name type="scientific">Pararge aegeria aegeria</name>
    <dbReference type="NCBI Taxonomy" id="348720"/>
    <lineage>
        <taxon>Eukaryota</taxon>
        <taxon>Metazoa</taxon>
        <taxon>Ecdysozoa</taxon>
        <taxon>Arthropoda</taxon>
        <taxon>Hexapoda</taxon>
        <taxon>Insecta</taxon>
        <taxon>Pterygota</taxon>
        <taxon>Neoptera</taxon>
        <taxon>Endopterygota</taxon>
        <taxon>Lepidoptera</taxon>
        <taxon>Glossata</taxon>
        <taxon>Ditrysia</taxon>
        <taxon>Papilionoidea</taxon>
        <taxon>Nymphalidae</taxon>
        <taxon>Satyrinae</taxon>
        <taxon>Satyrini</taxon>
        <taxon>Parargina</taxon>
        <taxon>Pararge</taxon>
    </lineage>
</organism>
<feature type="region of interest" description="Disordered" evidence="2">
    <location>
        <begin position="27"/>
        <end position="51"/>
    </location>
</feature>
<name>A0A8S4QNE8_9NEOP</name>
<evidence type="ECO:0000259" key="3">
    <source>
        <dbReference type="PROSITE" id="PS50158"/>
    </source>
</evidence>
<feature type="non-terminal residue" evidence="4">
    <location>
        <position position="1"/>
    </location>
</feature>
<keyword evidence="1" id="KW-0863">Zinc-finger</keyword>
<reference evidence="4" key="1">
    <citation type="submission" date="2022-03" db="EMBL/GenBank/DDBJ databases">
        <authorList>
            <person name="Lindestad O."/>
        </authorList>
    </citation>
    <scope>NUCLEOTIDE SEQUENCE</scope>
</reference>
<feature type="non-terminal residue" evidence="4">
    <location>
        <position position="335"/>
    </location>
</feature>
<feature type="domain" description="CCHC-type" evidence="3">
    <location>
        <begin position="265"/>
        <end position="280"/>
    </location>
</feature>
<dbReference type="GO" id="GO:0008270">
    <property type="term" value="F:zinc ion binding"/>
    <property type="evidence" value="ECO:0007669"/>
    <property type="project" value="UniProtKB-KW"/>
</dbReference>
<dbReference type="SUPFAM" id="SSF57756">
    <property type="entry name" value="Retrovirus zinc finger-like domains"/>
    <property type="match status" value="1"/>
</dbReference>
<evidence type="ECO:0000313" key="4">
    <source>
        <dbReference type="EMBL" id="CAH2216889.1"/>
    </source>
</evidence>